<comment type="caution">
    <text evidence="2">The sequence shown here is derived from an EMBL/GenBank/DDBJ whole genome shotgun (WGS) entry which is preliminary data.</text>
</comment>
<dbReference type="Proteomes" id="UP000789759">
    <property type="component" value="Unassembled WGS sequence"/>
</dbReference>
<dbReference type="InterPro" id="IPR021109">
    <property type="entry name" value="Peptidase_aspartic_dom_sf"/>
</dbReference>
<name>A0A9N9HGT3_9GLOM</name>
<protein>
    <submittedName>
        <fullName evidence="2">3596_t:CDS:1</fullName>
    </submittedName>
</protein>
<dbReference type="Pfam" id="PF13650">
    <property type="entry name" value="Asp_protease_2"/>
    <property type="match status" value="1"/>
</dbReference>
<evidence type="ECO:0000313" key="3">
    <source>
        <dbReference type="Proteomes" id="UP000789759"/>
    </source>
</evidence>
<feature type="region of interest" description="Disordered" evidence="1">
    <location>
        <begin position="1"/>
        <end position="25"/>
    </location>
</feature>
<sequence length="247" mass="28481">MSNNENISSSSKNKKHDTTSESSNDSDLKTKKIILNDEIEKICKAIENKENIDLDKTIEILKQVSNLTITNYNRVYNEQNETINALKLINLNLACEVQYYKECLCEELIQTIKEWFNDLLDIGYTNAKGTVKINGYPINVVFDSSCLESSMPNHIREQLGLQITDYRCSSTTSNGEKKTCYEMLMVDIEIGGKIVNFPIKVVESIKDYLLLDTFFFITTQVKLNYKKIIIEMKYNHEKFSTLFTISK</sequence>
<gene>
    <name evidence="2" type="ORF">CPELLU_LOCUS10703</name>
</gene>
<evidence type="ECO:0000313" key="2">
    <source>
        <dbReference type="EMBL" id="CAG8679500.1"/>
    </source>
</evidence>
<proteinExistence type="predicted"/>
<keyword evidence="3" id="KW-1185">Reference proteome</keyword>
<evidence type="ECO:0000256" key="1">
    <source>
        <dbReference type="SAM" id="MobiDB-lite"/>
    </source>
</evidence>
<dbReference type="Gene3D" id="2.40.70.10">
    <property type="entry name" value="Acid Proteases"/>
    <property type="match status" value="1"/>
</dbReference>
<reference evidence="2" key="1">
    <citation type="submission" date="2021-06" db="EMBL/GenBank/DDBJ databases">
        <authorList>
            <person name="Kallberg Y."/>
            <person name="Tangrot J."/>
            <person name="Rosling A."/>
        </authorList>
    </citation>
    <scope>NUCLEOTIDE SEQUENCE</scope>
    <source>
        <strain evidence="2">FL966</strain>
    </source>
</reference>
<accession>A0A9N9HGT3</accession>
<feature type="compositionally biased region" description="Low complexity" evidence="1">
    <location>
        <begin position="1"/>
        <end position="11"/>
    </location>
</feature>
<dbReference type="AlphaFoldDB" id="A0A9N9HGT3"/>
<dbReference type="EMBL" id="CAJVQA010008975">
    <property type="protein sequence ID" value="CAG8679500.1"/>
    <property type="molecule type" value="Genomic_DNA"/>
</dbReference>
<organism evidence="2 3">
    <name type="scientific">Cetraspora pellucida</name>
    <dbReference type="NCBI Taxonomy" id="1433469"/>
    <lineage>
        <taxon>Eukaryota</taxon>
        <taxon>Fungi</taxon>
        <taxon>Fungi incertae sedis</taxon>
        <taxon>Mucoromycota</taxon>
        <taxon>Glomeromycotina</taxon>
        <taxon>Glomeromycetes</taxon>
        <taxon>Diversisporales</taxon>
        <taxon>Gigasporaceae</taxon>
        <taxon>Cetraspora</taxon>
    </lineage>
</organism>